<dbReference type="EMBL" id="JACNIG010000042">
    <property type="protein sequence ID" value="MBC8430435.1"/>
    <property type="molecule type" value="Genomic_DNA"/>
</dbReference>
<dbReference type="InterPro" id="IPR020103">
    <property type="entry name" value="PsdUridine_synth_cat_dom_sf"/>
</dbReference>
<evidence type="ECO:0000313" key="9">
    <source>
        <dbReference type="Proteomes" id="UP000605201"/>
    </source>
</evidence>
<dbReference type="Pfam" id="PF16198">
    <property type="entry name" value="TruB_C_2"/>
    <property type="match status" value="1"/>
</dbReference>
<dbReference type="InterPro" id="IPR002501">
    <property type="entry name" value="PsdUridine_synth_N"/>
</dbReference>
<comment type="caution">
    <text evidence="8">The sequence shown here is derived from an EMBL/GenBank/DDBJ whole genome shotgun (WGS) entry which is preliminary data.</text>
</comment>
<dbReference type="SUPFAM" id="SSF55120">
    <property type="entry name" value="Pseudouridine synthase"/>
    <property type="match status" value="1"/>
</dbReference>
<evidence type="ECO:0000256" key="2">
    <source>
        <dbReference type="ARBA" id="ARBA00005642"/>
    </source>
</evidence>
<evidence type="ECO:0000259" key="6">
    <source>
        <dbReference type="Pfam" id="PF01509"/>
    </source>
</evidence>
<proteinExistence type="inferred from homology"/>
<accession>A0A8J6NUS5</accession>
<organism evidence="8 9">
    <name type="scientific">Candidatus Desulfatibia vada</name>
    <dbReference type="NCBI Taxonomy" id="2841696"/>
    <lineage>
        <taxon>Bacteria</taxon>
        <taxon>Pseudomonadati</taxon>
        <taxon>Thermodesulfobacteriota</taxon>
        <taxon>Desulfobacteria</taxon>
        <taxon>Desulfobacterales</taxon>
        <taxon>Desulfobacterales incertae sedis</taxon>
        <taxon>Candidatus Desulfatibia</taxon>
    </lineage>
</organism>
<dbReference type="CDD" id="cd02573">
    <property type="entry name" value="PseudoU_synth_EcTruB"/>
    <property type="match status" value="1"/>
</dbReference>
<dbReference type="GO" id="GO:0160148">
    <property type="term" value="F:tRNA pseudouridine(55) synthase activity"/>
    <property type="evidence" value="ECO:0007669"/>
    <property type="project" value="UniProtKB-EC"/>
</dbReference>
<dbReference type="InterPro" id="IPR014780">
    <property type="entry name" value="tRNA_psdUridine_synth_TruB"/>
</dbReference>
<dbReference type="InterPro" id="IPR032819">
    <property type="entry name" value="TruB_C"/>
</dbReference>
<evidence type="ECO:0000256" key="5">
    <source>
        <dbReference type="HAMAP-Rule" id="MF_01080"/>
    </source>
</evidence>
<dbReference type="GO" id="GO:0031119">
    <property type="term" value="P:tRNA pseudouridine synthesis"/>
    <property type="evidence" value="ECO:0007669"/>
    <property type="project" value="UniProtKB-UniRule"/>
</dbReference>
<dbReference type="Proteomes" id="UP000605201">
    <property type="component" value="Unassembled WGS sequence"/>
</dbReference>
<dbReference type="Pfam" id="PF01509">
    <property type="entry name" value="TruB_N"/>
    <property type="match status" value="1"/>
</dbReference>
<evidence type="ECO:0000256" key="3">
    <source>
        <dbReference type="ARBA" id="ARBA00022694"/>
    </source>
</evidence>
<keyword evidence="4 5" id="KW-0413">Isomerase</keyword>
<comment type="similarity">
    <text evidence="2 5">Belongs to the pseudouridine synthase TruB family. Type 1 subfamily.</text>
</comment>
<dbReference type="HAMAP" id="MF_01080">
    <property type="entry name" value="TruB_bact"/>
    <property type="match status" value="1"/>
</dbReference>
<evidence type="ECO:0000256" key="1">
    <source>
        <dbReference type="ARBA" id="ARBA00000385"/>
    </source>
</evidence>
<keyword evidence="3 5" id="KW-0819">tRNA processing</keyword>
<feature type="domain" description="Pseudouridine synthase II N-terminal" evidence="6">
    <location>
        <begin position="25"/>
        <end position="173"/>
    </location>
</feature>
<protein>
    <recommendedName>
        <fullName evidence="5">tRNA pseudouridine synthase B</fullName>
        <ecNumber evidence="5">5.4.99.25</ecNumber>
    </recommendedName>
    <alternativeName>
        <fullName evidence="5">tRNA pseudouridine(55) synthase</fullName>
        <shortName evidence="5">Psi55 synthase</shortName>
    </alternativeName>
    <alternativeName>
        <fullName evidence="5">tRNA pseudouridylate synthase</fullName>
    </alternativeName>
    <alternativeName>
        <fullName evidence="5">tRNA-uridine isomerase</fullName>
    </alternativeName>
</protein>
<dbReference type="GO" id="GO:0003723">
    <property type="term" value="F:RNA binding"/>
    <property type="evidence" value="ECO:0007669"/>
    <property type="project" value="InterPro"/>
</dbReference>
<feature type="active site" description="Nucleophile" evidence="5">
    <location>
        <position position="40"/>
    </location>
</feature>
<evidence type="ECO:0000313" key="8">
    <source>
        <dbReference type="EMBL" id="MBC8430435.1"/>
    </source>
</evidence>
<evidence type="ECO:0000259" key="7">
    <source>
        <dbReference type="Pfam" id="PF16198"/>
    </source>
</evidence>
<gene>
    <name evidence="5 8" type="primary">truB</name>
    <name evidence="8" type="ORF">H8D96_00805</name>
</gene>
<dbReference type="NCBIfam" id="TIGR00431">
    <property type="entry name" value="TruB"/>
    <property type="match status" value="1"/>
</dbReference>
<dbReference type="Gene3D" id="3.30.2350.10">
    <property type="entry name" value="Pseudouridine synthase"/>
    <property type="match status" value="1"/>
</dbReference>
<evidence type="ECO:0000256" key="4">
    <source>
        <dbReference type="ARBA" id="ARBA00023235"/>
    </source>
</evidence>
<dbReference type="PANTHER" id="PTHR13767:SF2">
    <property type="entry name" value="PSEUDOURIDYLATE SYNTHASE TRUB1"/>
    <property type="match status" value="1"/>
</dbReference>
<dbReference type="EC" id="5.4.99.25" evidence="5"/>
<comment type="catalytic activity">
    <reaction evidence="1 5">
        <text>uridine(55) in tRNA = pseudouridine(55) in tRNA</text>
        <dbReference type="Rhea" id="RHEA:42532"/>
        <dbReference type="Rhea" id="RHEA-COMP:10101"/>
        <dbReference type="Rhea" id="RHEA-COMP:10102"/>
        <dbReference type="ChEBI" id="CHEBI:65314"/>
        <dbReference type="ChEBI" id="CHEBI:65315"/>
        <dbReference type="EC" id="5.4.99.25"/>
    </reaction>
</comment>
<dbReference type="PANTHER" id="PTHR13767">
    <property type="entry name" value="TRNA-PSEUDOURIDINE SYNTHASE"/>
    <property type="match status" value="1"/>
</dbReference>
<dbReference type="GO" id="GO:1990481">
    <property type="term" value="P:mRNA pseudouridine synthesis"/>
    <property type="evidence" value="ECO:0007669"/>
    <property type="project" value="TreeGrafter"/>
</dbReference>
<feature type="domain" description="tRNA pseudouridylate synthase B C-terminal" evidence="7">
    <location>
        <begin position="174"/>
        <end position="217"/>
    </location>
</feature>
<dbReference type="AlphaFoldDB" id="A0A8J6NUS5"/>
<name>A0A8J6NUS5_9BACT</name>
<comment type="function">
    <text evidence="5">Responsible for synthesis of pseudouridine from uracil-55 in the psi GC loop of transfer RNAs.</text>
</comment>
<sequence length="300" mass="32554">MNLSGILVVDKPANTTSAQMVAVVKKLLGAGKIGHTGTLDPFATGVLICCVNRATKLARFFLHSSKKYEAVLHLGVATDTQDLTGTVTATSSAVNFTDQAIRSVFKQFEGTLEQLPPVYSALKHKGVPLHKLARSGKPFQKPARRVSIATIEVLKIDLPLVHFMVACSAGTYIRTLCADIGTALGCGGHLKDLRRIESSGFTIDEALTIQRLKELALSGKLPEHIINMSNALQQMPEHIADKALTAKIMYGKIVTKKDVKPEQIDVSKGFIKIVDTDKDLIAVLEYTPASSRYSYCCVFN</sequence>
<reference evidence="8 9" key="1">
    <citation type="submission" date="2020-08" db="EMBL/GenBank/DDBJ databases">
        <title>Bridging the membrane lipid divide: bacteria of the FCB group superphylum have the potential to synthesize archaeal ether lipids.</title>
        <authorList>
            <person name="Villanueva L."/>
            <person name="Von Meijenfeldt F.A.B."/>
            <person name="Westbye A.B."/>
            <person name="Yadav S."/>
            <person name="Hopmans E.C."/>
            <person name="Dutilh B.E."/>
            <person name="Sinninghe Damste J.S."/>
        </authorList>
    </citation>
    <scope>NUCLEOTIDE SEQUENCE [LARGE SCALE GENOMIC DNA]</scope>
    <source>
        <strain evidence="8">NIOZ-UU17</strain>
    </source>
</reference>